<evidence type="ECO:0000256" key="8">
    <source>
        <dbReference type="SAM" id="Phobius"/>
    </source>
</evidence>
<dbReference type="PROSITE" id="PS00217">
    <property type="entry name" value="SUGAR_TRANSPORT_2"/>
    <property type="match status" value="1"/>
</dbReference>
<dbReference type="PROSITE" id="PS00216">
    <property type="entry name" value="SUGAR_TRANSPORT_1"/>
    <property type="match status" value="1"/>
</dbReference>
<evidence type="ECO:0000256" key="4">
    <source>
        <dbReference type="ARBA" id="ARBA00022692"/>
    </source>
</evidence>
<feature type="transmembrane region" description="Helical" evidence="8">
    <location>
        <begin position="295"/>
        <end position="317"/>
    </location>
</feature>
<dbReference type="PRINTS" id="PR00171">
    <property type="entry name" value="SUGRTRNSPORT"/>
</dbReference>
<evidence type="ECO:0000256" key="7">
    <source>
        <dbReference type="RuleBase" id="RU003346"/>
    </source>
</evidence>
<dbReference type="PROSITE" id="PS50850">
    <property type="entry name" value="MFS"/>
    <property type="match status" value="1"/>
</dbReference>
<evidence type="ECO:0000256" key="1">
    <source>
        <dbReference type="ARBA" id="ARBA00004141"/>
    </source>
</evidence>
<dbReference type="GO" id="GO:0005351">
    <property type="term" value="F:carbohydrate:proton symporter activity"/>
    <property type="evidence" value="ECO:0007669"/>
    <property type="project" value="TreeGrafter"/>
</dbReference>
<reference evidence="10" key="1">
    <citation type="journal article" date="2021" name="Nat. Commun.">
        <title>Genetic determinants of endophytism in the Arabidopsis root mycobiome.</title>
        <authorList>
            <person name="Mesny F."/>
            <person name="Miyauchi S."/>
            <person name="Thiergart T."/>
            <person name="Pickel B."/>
            <person name="Atanasova L."/>
            <person name="Karlsson M."/>
            <person name="Huettel B."/>
            <person name="Barry K.W."/>
            <person name="Haridas S."/>
            <person name="Chen C."/>
            <person name="Bauer D."/>
            <person name="Andreopoulos W."/>
            <person name="Pangilinan J."/>
            <person name="LaButti K."/>
            <person name="Riley R."/>
            <person name="Lipzen A."/>
            <person name="Clum A."/>
            <person name="Drula E."/>
            <person name="Henrissat B."/>
            <person name="Kohler A."/>
            <person name="Grigoriev I.V."/>
            <person name="Martin F.M."/>
            <person name="Hacquard S."/>
        </authorList>
    </citation>
    <scope>NUCLEOTIDE SEQUENCE</scope>
    <source>
        <strain evidence="10">MPI-CAGE-AT-0021</strain>
    </source>
</reference>
<feature type="transmembrane region" description="Helical" evidence="8">
    <location>
        <begin position="46"/>
        <end position="68"/>
    </location>
</feature>
<feature type="transmembrane region" description="Helical" evidence="8">
    <location>
        <begin position="393"/>
        <end position="419"/>
    </location>
</feature>
<keyword evidence="5 8" id="KW-1133">Transmembrane helix</keyword>
<dbReference type="PANTHER" id="PTHR48022">
    <property type="entry name" value="PLASTIDIC GLUCOSE TRANSPORTER 4"/>
    <property type="match status" value="1"/>
</dbReference>
<dbReference type="PANTHER" id="PTHR48022:SF3">
    <property type="entry name" value="HEXOSE TRANSPORTER PROTEIN (AFU_ORTHOLOGUE AFUA_8G04480)-RELATED"/>
    <property type="match status" value="1"/>
</dbReference>
<feature type="transmembrane region" description="Helical" evidence="8">
    <location>
        <begin position="362"/>
        <end position="381"/>
    </location>
</feature>
<evidence type="ECO:0000256" key="6">
    <source>
        <dbReference type="ARBA" id="ARBA00023136"/>
    </source>
</evidence>
<dbReference type="Proteomes" id="UP000717696">
    <property type="component" value="Unassembled WGS sequence"/>
</dbReference>
<dbReference type="InterPro" id="IPR050360">
    <property type="entry name" value="MFS_Sugar_Transporters"/>
</dbReference>
<keyword evidence="4 8" id="KW-0812">Transmembrane</keyword>
<accession>A0A9P9DR11</accession>
<comment type="caution">
    <text evidence="10">The sequence shown here is derived from an EMBL/GenBank/DDBJ whole genome shotgun (WGS) entry which is preliminary data.</text>
</comment>
<feature type="transmembrane region" description="Helical" evidence="8">
    <location>
        <begin position="115"/>
        <end position="139"/>
    </location>
</feature>
<dbReference type="InterPro" id="IPR020846">
    <property type="entry name" value="MFS_dom"/>
</dbReference>
<feature type="transmembrane region" description="Helical" evidence="8">
    <location>
        <begin position="337"/>
        <end position="355"/>
    </location>
</feature>
<dbReference type="GO" id="GO:0016020">
    <property type="term" value="C:membrane"/>
    <property type="evidence" value="ECO:0007669"/>
    <property type="project" value="UniProtKB-SubCell"/>
</dbReference>
<dbReference type="Gene3D" id="1.20.1250.20">
    <property type="entry name" value="MFS general substrate transporter like domains"/>
    <property type="match status" value="1"/>
</dbReference>
<sequence length="527" mass="58526">MGRRGAKSAEERMEERVKLVGQELAEALPDTEDPWWTQHHLRRLNAILLICCLSAATVGYDGAMMNALQISPAWKSFYSFPTKARLGAINAMMPAGKICGFFFVAPFSNRFGRKVALVLAFTIAVIGAGIQAGAVNFGMLVFSRWLLGFGAGVMSQPSPILLAELSYPTHRGKITALYHCFYFVGSIAAAWITFGTLKMSGDWSWRIPTLFQGAAPLLQLCFSYYLPESPRYLVAKGRVDEARELLIKHHANGDRDSVLVKHELAQIQDALRTETTSERTSLRYILSSPANRRRILISAMVGVAAQWSGNSVVSYYLTLVLDGVGITNATHQSLINGGLQIFNFIVSLSCGAMLVDKLGRRFLFLWSAAGMAIAYTIWTILNARFEATESMSLGYAVIPMLFVFYFHYDIALTPLLYSYPTEIFPYELRSWGVAFTLICTNASLIIGQLANPVAMASIGWRYYILFCVLNVFFLTVVWFIFPETKGKSLEEIASVFEEVPGAGMVDPEKLVGDDNTCHEEKAGERKF</sequence>
<evidence type="ECO:0000259" key="9">
    <source>
        <dbReference type="PROSITE" id="PS50850"/>
    </source>
</evidence>
<comment type="subcellular location">
    <subcellularLocation>
        <location evidence="1">Membrane</location>
        <topology evidence="1">Multi-pass membrane protein</topology>
    </subcellularLocation>
</comment>
<gene>
    <name evidence="10" type="ORF">B0J13DRAFT_680109</name>
</gene>
<dbReference type="EMBL" id="JAGMUU010000025">
    <property type="protein sequence ID" value="KAH7123462.1"/>
    <property type="molecule type" value="Genomic_DNA"/>
</dbReference>
<feature type="domain" description="Major facilitator superfamily (MFS) profile" evidence="9">
    <location>
        <begin position="47"/>
        <end position="485"/>
    </location>
</feature>
<keyword evidence="3 7" id="KW-0813">Transport</keyword>
<evidence type="ECO:0000313" key="10">
    <source>
        <dbReference type="EMBL" id="KAH7123462.1"/>
    </source>
</evidence>
<dbReference type="SUPFAM" id="SSF103473">
    <property type="entry name" value="MFS general substrate transporter"/>
    <property type="match status" value="1"/>
</dbReference>
<dbReference type="InterPro" id="IPR003663">
    <property type="entry name" value="Sugar/inositol_transpt"/>
</dbReference>
<keyword evidence="6 8" id="KW-0472">Membrane</keyword>
<organism evidence="10 11">
    <name type="scientific">Dactylonectria estremocensis</name>
    <dbReference type="NCBI Taxonomy" id="1079267"/>
    <lineage>
        <taxon>Eukaryota</taxon>
        <taxon>Fungi</taxon>
        <taxon>Dikarya</taxon>
        <taxon>Ascomycota</taxon>
        <taxon>Pezizomycotina</taxon>
        <taxon>Sordariomycetes</taxon>
        <taxon>Hypocreomycetidae</taxon>
        <taxon>Hypocreales</taxon>
        <taxon>Nectriaceae</taxon>
        <taxon>Dactylonectria</taxon>
    </lineage>
</organism>
<evidence type="ECO:0000256" key="5">
    <source>
        <dbReference type="ARBA" id="ARBA00022989"/>
    </source>
</evidence>
<dbReference type="AlphaFoldDB" id="A0A9P9DR11"/>
<dbReference type="NCBIfam" id="TIGR00879">
    <property type="entry name" value="SP"/>
    <property type="match status" value="1"/>
</dbReference>
<dbReference type="InterPro" id="IPR005828">
    <property type="entry name" value="MFS_sugar_transport-like"/>
</dbReference>
<evidence type="ECO:0000256" key="3">
    <source>
        <dbReference type="ARBA" id="ARBA00022448"/>
    </source>
</evidence>
<protein>
    <submittedName>
        <fullName evidence="10">General substrate transporter</fullName>
    </submittedName>
</protein>
<comment type="similarity">
    <text evidence="2 7">Belongs to the major facilitator superfamily. Sugar transporter (TC 2.A.1.1) family.</text>
</comment>
<dbReference type="OrthoDB" id="6133115at2759"/>
<dbReference type="FunFam" id="1.20.1250.20:FF:000134">
    <property type="entry name" value="MFS sugar transporter protein"/>
    <property type="match status" value="1"/>
</dbReference>
<proteinExistence type="inferred from homology"/>
<feature type="transmembrane region" description="Helical" evidence="8">
    <location>
        <begin position="175"/>
        <end position="197"/>
    </location>
</feature>
<dbReference type="InterPro" id="IPR005829">
    <property type="entry name" value="Sugar_transporter_CS"/>
</dbReference>
<evidence type="ECO:0000313" key="11">
    <source>
        <dbReference type="Proteomes" id="UP000717696"/>
    </source>
</evidence>
<name>A0A9P9DR11_9HYPO</name>
<feature type="transmembrane region" description="Helical" evidence="8">
    <location>
        <begin position="462"/>
        <end position="481"/>
    </location>
</feature>
<feature type="transmembrane region" description="Helical" evidence="8">
    <location>
        <begin position="431"/>
        <end position="450"/>
    </location>
</feature>
<dbReference type="Pfam" id="PF00083">
    <property type="entry name" value="Sugar_tr"/>
    <property type="match status" value="1"/>
</dbReference>
<feature type="transmembrane region" description="Helical" evidence="8">
    <location>
        <begin position="88"/>
        <end position="108"/>
    </location>
</feature>
<keyword evidence="11" id="KW-1185">Reference proteome</keyword>
<evidence type="ECO:0000256" key="2">
    <source>
        <dbReference type="ARBA" id="ARBA00010992"/>
    </source>
</evidence>
<dbReference type="InterPro" id="IPR036259">
    <property type="entry name" value="MFS_trans_sf"/>
</dbReference>